<keyword evidence="2" id="KW-1185">Reference proteome</keyword>
<evidence type="ECO:0000313" key="1">
    <source>
        <dbReference type="EMBL" id="KAF2395847.1"/>
    </source>
</evidence>
<protein>
    <submittedName>
        <fullName evidence="1">Uncharacterized protein</fullName>
    </submittedName>
</protein>
<evidence type="ECO:0000313" key="2">
    <source>
        <dbReference type="Proteomes" id="UP000799640"/>
    </source>
</evidence>
<accession>A0A6G1HJ26</accession>
<dbReference type="AlphaFoldDB" id="A0A6G1HJ26"/>
<proteinExistence type="predicted"/>
<gene>
    <name evidence="1" type="ORF">EJ06DRAFT_256263</name>
</gene>
<reference evidence="1" key="1">
    <citation type="journal article" date="2020" name="Stud. Mycol.">
        <title>101 Dothideomycetes genomes: a test case for predicting lifestyles and emergence of pathogens.</title>
        <authorList>
            <person name="Haridas S."/>
            <person name="Albert R."/>
            <person name="Binder M."/>
            <person name="Bloem J."/>
            <person name="Labutti K."/>
            <person name="Salamov A."/>
            <person name="Andreopoulos B."/>
            <person name="Baker S."/>
            <person name="Barry K."/>
            <person name="Bills G."/>
            <person name="Bluhm B."/>
            <person name="Cannon C."/>
            <person name="Castanera R."/>
            <person name="Culley D."/>
            <person name="Daum C."/>
            <person name="Ezra D."/>
            <person name="Gonzalez J."/>
            <person name="Henrissat B."/>
            <person name="Kuo A."/>
            <person name="Liang C."/>
            <person name="Lipzen A."/>
            <person name="Lutzoni F."/>
            <person name="Magnuson J."/>
            <person name="Mondo S."/>
            <person name="Nolan M."/>
            <person name="Ohm R."/>
            <person name="Pangilinan J."/>
            <person name="Park H.-J."/>
            <person name="Ramirez L."/>
            <person name="Alfaro M."/>
            <person name="Sun H."/>
            <person name="Tritt A."/>
            <person name="Yoshinaga Y."/>
            <person name="Zwiers L.-H."/>
            <person name="Turgeon B."/>
            <person name="Goodwin S."/>
            <person name="Spatafora J."/>
            <person name="Crous P."/>
            <person name="Grigoriev I."/>
        </authorList>
    </citation>
    <scope>NUCLEOTIDE SEQUENCE</scope>
    <source>
        <strain evidence="1">CBS 262.69</strain>
    </source>
</reference>
<sequence>MVYSGIVSLRVSSSPLLSSSSTSIFGLHRYCVCVRALLPSTARPRIQLTRQILRSAATRLVFHLECDIWFIADHMAFTLRISRRSINPALHLRISDSAPQRQPAMRPVAHHPRAAECGTDRLADSCSALHKDLKRRRPNHLQTATHSSPASSVVAFI</sequence>
<dbReference type="Proteomes" id="UP000799640">
    <property type="component" value="Unassembled WGS sequence"/>
</dbReference>
<dbReference type="EMBL" id="ML996710">
    <property type="protein sequence ID" value="KAF2395847.1"/>
    <property type="molecule type" value="Genomic_DNA"/>
</dbReference>
<name>A0A6G1HJ26_9PEZI</name>
<organism evidence="1 2">
    <name type="scientific">Trichodelitschia bisporula</name>
    <dbReference type="NCBI Taxonomy" id="703511"/>
    <lineage>
        <taxon>Eukaryota</taxon>
        <taxon>Fungi</taxon>
        <taxon>Dikarya</taxon>
        <taxon>Ascomycota</taxon>
        <taxon>Pezizomycotina</taxon>
        <taxon>Dothideomycetes</taxon>
        <taxon>Dothideomycetes incertae sedis</taxon>
        <taxon>Phaeotrichales</taxon>
        <taxon>Phaeotrichaceae</taxon>
        <taxon>Trichodelitschia</taxon>
    </lineage>
</organism>